<proteinExistence type="predicted"/>
<dbReference type="GO" id="GO:0003676">
    <property type="term" value="F:nucleic acid binding"/>
    <property type="evidence" value="ECO:0007669"/>
    <property type="project" value="InterPro"/>
</dbReference>
<dbReference type="PANTHER" id="PTHR37984">
    <property type="entry name" value="PROTEIN CBG26694"/>
    <property type="match status" value="1"/>
</dbReference>
<feature type="domain" description="Integrase catalytic" evidence="2">
    <location>
        <begin position="322"/>
        <end position="415"/>
    </location>
</feature>
<dbReference type="PANTHER" id="PTHR37984:SF15">
    <property type="entry name" value="INTEGRASE CATALYTIC DOMAIN-CONTAINING PROTEIN"/>
    <property type="match status" value="1"/>
</dbReference>
<name>A0A8B6C221_MYTGA</name>
<dbReference type="InterPro" id="IPR036397">
    <property type="entry name" value="RNaseH_sf"/>
</dbReference>
<feature type="compositionally biased region" description="Basic and acidic residues" evidence="1">
    <location>
        <begin position="1"/>
        <end position="19"/>
    </location>
</feature>
<sequence>MSADQDKKSMQQDVKKQLSDVKSQCTSQLTAKAEELEEVLDTMQKYKNKFEQELHYVKIEERQRGDELASTLESERKVFEQHLTDMQHKMKKETSIPKTTLDERPISRYRNEGRIAPKLATFDADKLNQRFGNKDLPYTIRRQLQDVRQNGDEMIDEFAEREQKKATYDFIDTPEHVVDTISVVRIKKSSITSHEENSYQNGPGSSPNQNFIGIMMPYIVTTPDKIRHLTGKNISLRKGTNLGTAVEINEVIENQNPEQNSITARQISKDGNHSKKTEEVCKNMLENLKDLFERSKENLNEKECNQLAQLFIKLTAQVTLGQVGDPMERVHMDIFGPLVESISNNKYVLAIIDQFTKWIEFVTFPNQNAETITTAAVKNFFSKFGCALQIHTDQGRNFESNLFHELCRLLEITKT</sequence>
<protein>
    <recommendedName>
        <fullName evidence="2">Integrase catalytic domain-containing protein</fullName>
    </recommendedName>
</protein>
<gene>
    <name evidence="3" type="ORF">MGAL_10B092449</name>
</gene>
<organism evidence="3 4">
    <name type="scientific">Mytilus galloprovincialis</name>
    <name type="common">Mediterranean mussel</name>
    <dbReference type="NCBI Taxonomy" id="29158"/>
    <lineage>
        <taxon>Eukaryota</taxon>
        <taxon>Metazoa</taxon>
        <taxon>Spiralia</taxon>
        <taxon>Lophotrochozoa</taxon>
        <taxon>Mollusca</taxon>
        <taxon>Bivalvia</taxon>
        <taxon>Autobranchia</taxon>
        <taxon>Pteriomorphia</taxon>
        <taxon>Mytilida</taxon>
        <taxon>Mytiloidea</taxon>
        <taxon>Mytilidae</taxon>
        <taxon>Mytilinae</taxon>
        <taxon>Mytilus</taxon>
    </lineage>
</organism>
<dbReference type="OrthoDB" id="10527739at2759"/>
<dbReference type="InterPro" id="IPR001584">
    <property type="entry name" value="Integrase_cat-core"/>
</dbReference>
<dbReference type="Pfam" id="PF00665">
    <property type="entry name" value="rve"/>
    <property type="match status" value="1"/>
</dbReference>
<accession>A0A8B6C221</accession>
<dbReference type="SUPFAM" id="SSF53098">
    <property type="entry name" value="Ribonuclease H-like"/>
    <property type="match status" value="1"/>
</dbReference>
<evidence type="ECO:0000256" key="1">
    <source>
        <dbReference type="SAM" id="MobiDB-lite"/>
    </source>
</evidence>
<reference evidence="3" key="1">
    <citation type="submission" date="2018-11" db="EMBL/GenBank/DDBJ databases">
        <authorList>
            <person name="Alioto T."/>
            <person name="Alioto T."/>
        </authorList>
    </citation>
    <scope>NUCLEOTIDE SEQUENCE</scope>
</reference>
<comment type="caution">
    <text evidence="3">The sequence shown here is derived from an EMBL/GenBank/DDBJ whole genome shotgun (WGS) entry which is preliminary data.</text>
</comment>
<dbReference type="InterPro" id="IPR012337">
    <property type="entry name" value="RNaseH-like_sf"/>
</dbReference>
<feature type="region of interest" description="Disordered" evidence="1">
    <location>
        <begin position="1"/>
        <end position="25"/>
    </location>
</feature>
<dbReference type="Gene3D" id="3.30.420.10">
    <property type="entry name" value="Ribonuclease H-like superfamily/Ribonuclease H"/>
    <property type="match status" value="1"/>
</dbReference>
<dbReference type="EMBL" id="UYJE01001019">
    <property type="protein sequence ID" value="VDH98510.1"/>
    <property type="molecule type" value="Genomic_DNA"/>
</dbReference>
<keyword evidence="4" id="KW-1185">Reference proteome</keyword>
<dbReference type="GO" id="GO:0015074">
    <property type="term" value="P:DNA integration"/>
    <property type="evidence" value="ECO:0007669"/>
    <property type="project" value="InterPro"/>
</dbReference>
<dbReference type="InterPro" id="IPR050951">
    <property type="entry name" value="Retrovirus_Pol_polyprotein"/>
</dbReference>
<evidence type="ECO:0000313" key="4">
    <source>
        <dbReference type="Proteomes" id="UP000596742"/>
    </source>
</evidence>
<dbReference type="AlphaFoldDB" id="A0A8B6C221"/>
<evidence type="ECO:0000259" key="2">
    <source>
        <dbReference type="PROSITE" id="PS50994"/>
    </source>
</evidence>
<evidence type="ECO:0000313" key="3">
    <source>
        <dbReference type="EMBL" id="VDH98510.1"/>
    </source>
</evidence>
<dbReference type="Proteomes" id="UP000596742">
    <property type="component" value="Unassembled WGS sequence"/>
</dbReference>
<dbReference type="PROSITE" id="PS50994">
    <property type="entry name" value="INTEGRASE"/>
    <property type="match status" value="1"/>
</dbReference>